<reference evidence="3" key="1">
    <citation type="submission" date="2023-06" db="EMBL/GenBank/DDBJ databases">
        <title>Genome-scale phylogeny and comparative genomics of the fungal order Sordariales.</title>
        <authorList>
            <consortium name="Lawrence Berkeley National Laboratory"/>
            <person name="Hensen N."/>
            <person name="Bonometti L."/>
            <person name="Westerberg I."/>
            <person name="Brannstrom I.O."/>
            <person name="Guillou S."/>
            <person name="Cros-Aarteil S."/>
            <person name="Calhoun S."/>
            <person name="Haridas S."/>
            <person name="Kuo A."/>
            <person name="Mondo S."/>
            <person name="Pangilinan J."/>
            <person name="Riley R."/>
            <person name="LaButti K."/>
            <person name="Andreopoulos B."/>
            <person name="Lipzen A."/>
            <person name="Chen C."/>
            <person name="Yanf M."/>
            <person name="Daum C."/>
            <person name="Ng V."/>
            <person name="Clum A."/>
            <person name="Steindorff A."/>
            <person name="Ohm R."/>
            <person name="Martin F."/>
            <person name="Silar P."/>
            <person name="Natvig D."/>
            <person name="Lalanne C."/>
            <person name="Gautier V."/>
            <person name="Ament-velasquez S.L."/>
            <person name="Kruys A."/>
            <person name="Hutchinson M.I."/>
            <person name="Powell A.J."/>
            <person name="Barry K."/>
            <person name="Miller A.N."/>
            <person name="Grigoriev I.V."/>
            <person name="Debuchy R."/>
            <person name="Gladieux P."/>
            <person name="Thoren M.H."/>
            <person name="Johannesson H."/>
        </authorList>
    </citation>
    <scope>NUCLEOTIDE SEQUENCE</scope>
    <source>
        <strain evidence="3">SMH2392-1A</strain>
    </source>
</reference>
<keyword evidence="4" id="KW-1185">Reference proteome</keyword>
<evidence type="ECO:0000313" key="4">
    <source>
        <dbReference type="Proteomes" id="UP001172101"/>
    </source>
</evidence>
<feature type="compositionally biased region" description="Basic and acidic residues" evidence="2">
    <location>
        <begin position="344"/>
        <end position="371"/>
    </location>
</feature>
<dbReference type="AlphaFoldDB" id="A0AA40DMX6"/>
<dbReference type="Proteomes" id="UP001172101">
    <property type="component" value="Unassembled WGS sequence"/>
</dbReference>
<protein>
    <submittedName>
        <fullName evidence="3">Uncharacterized protein</fullName>
    </submittedName>
</protein>
<organism evidence="3 4">
    <name type="scientific">Lasiosphaeria miniovina</name>
    <dbReference type="NCBI Taxonomy" id="1954250"/>
    <lineage>
        <taxon>Eukaryota</taxon>
        <taxon>Fungi</taxon>
        <taxon>Dikarya</taxon>
        <taxon>Ascomycota</taxon>
        <taxon>Pezizomycotina</taxon>
        <taxon>Sordariomycetes</taxon>
        <taxon>Sordariomycetidae</taxon>
        <taxon>Sordariales</taxon>
        <taxon>Lasiosphaeriaceae</taxon>
        <taxon>Lasiosphaeria</taxon>
    </lineage>
</organism>
<comment type="caution">
    <text evidence="3">The sequence shown here is derived from an EMBL/GenBank/DDBJ whole genome shotgun (WGS) entry which is preliminary data.</text>
</comment>
<feature type="coiled-coil region" evidence="1">
    <location>
        <begin position="178"/>
        <end position="227"/>
    </location>
</feature>
<accession>A0AA40DMX6</accession>
<evidence type="ECO:0000313" key="3">
    <source>
        <dbReference type="EMBL" id="KAK0707106.1"/>
    </source>
</evidence>
<name>A0AA40DMX6_9PEZI</name>
<evidence type="ECO:0000256" key="1">
    <source>
        <dbReference type="SAM" id="Coils"/>
    </source>
</evidence>
<feature type="compositionally biased region" description="Polar residues" evidence="2">
    <location>
        <begin position="374"/>
        <end position="387"/>
    </location>
</feature>
<dbReference type="RefSeq" id="XP_060292200.1">
    <property type="nucleotide sequence ID" value="XM_060440521.1"/>
</dbReference>
<feature type="region of interest" description="Disordered" evidence="2">
    <location>
        <begin position="340"/>
        <end position="423"/>
    </location>
</feature>
<proteinExistence type="predicted"/>
<dbReference type="EMBL" id="JAUIRO010000007">
    <property type="protein sequence ID" value="KAK0707106.1"/>
    <property type="molecule type" value="Genomic_DNA"/>
</dbReference>
<sequence length="423" mass="47325">MASSSKAKLVKTPPPEVQYRLLAKNYVDSNWEAPNPVLDGRIKSNSDPSSKNLDADEFETLAVGGDRFKVLSVALEKMFKILGVPEAIKWQAEIIKAFRERDGNADENPTEEDQIQHVRNWLDCLAKHLPVVKMETTESNLCGKTRRVGSHFSGNDVKLWEKYIPAEVVLNADLVHSAVKAEKLYQNARRAFKDFQSQPKPKKSPELEKYEKGLDSLDDEKKRLEMQYFEQLAFLIATLAHEFGGHVTSIFVAKTKEGHRTPPQITAFGKGDESRGEAGFYLEHKIFIGHFTILGKEGGDRKQIGTVWMRQGVDDQTVYYPLRQSNLWLLMNPTPGNVFQQPFKMDKTKGMTEKERKERGFTKLFEVRGDDPLSNPSSAKGGDSSSENSKDKVTGNEAPVASSSKEHGSAQPVVKTGKKGGNP</sequence>
<evidence type="ECO:0000256" key="2">
    <source>
        <dbReference type="SAM" id="MobiDB-lite"/>
    </source>
</evidence>
<gene>
    <name evidence="3" type="ORF">B0T26DRAFT_680673</name>
</gene>
<keyword evidence="1" id="KW-0175">Coiled coil</keyword>
<dbReference type="GeneID" id="85323791"/>